<feature type="region of interest" description="Disordered" evidence="1">
    <location>
        <begin position="80"/>
        <end position="101"/>
    </location>
</feature>
<sequence length="101" mass="11096">MSLQVLRSAVAGRISSGHAAGSAQGRFLHSSASDRFKKLDEAKRADIMKGVRQLREKMQKDFANDVEMLKETLTNHSYFDRNGEASSLQNGEGQNRAGTVV</sequence>
<dbReference type="EnsemblPlants" id="OPUNC07G00780.1">
    <property type="protein sequence ID" value="OPUNC07G00780.1"/>
    <property type="gene ID" value="OPUNC07G00780"/>
</dbReference>
<dbReference type="HOGENOM" id="CLU_2296294_0_0_1"/>
<protein>
    <submittedName>
        <fullName evidence="2">Uncharacterized protein</fullName>
    </submittedName>
</protein>
<reference evidence="2" key="1">
    <citation type="submission" date="2015-04" db="UniProtKB">
        <authorList>
            <consortium name="EnsemblPlants"/>
        </authorList>
    </citation>
    <scope>IDENTIFICATION</scope>
</reference>
<keyword evidence="3" id="KW-1185">Reference proteome</keyword>
<dbReference type="Gramene" id="OPUNC07G00780.1">
    <property type="protein sequence ID" value="OPUNC07G00780.1"/>
    <property type="gene ID" value="OPUNC07G00780"/>
</dbReference>
<evidence type="ECO:0000256" key="1">
    <source>
        <dbReference type="SAM" id="MobiDB-lite"/>
    </source>
</evidence>
<evidence type="ECO:0000313" key="3">
    <source>
        <dbReference type="Proteomes" id="UP000026962"/>
    </source>
</evidence>
<organism evidence="2">
    <name type="scientific">Oryza punctata</name>
    <name type="common">Red rice</name>
    <dbReference type="NCBI Taxonomy" id="4537"/>
    <lineage>
        <taxon>Eukaryota</taxon>
        <taxon>Viridiplantae</taxon>
        <taxon>Streptophyta</taxon>
        <taxon>Embryophyta</taxon>
        <taxon>Tracheophyta</taxon>
        <taxon>Spermatophyta</taxon>
        <taxon>Magnoliopsida</taxon>
        <taxon>Liliopsida</taxon>
        <taxon>Poales</taxon>
        <taxon>Poaceae</taxon>
        <taxon>BOP clade</taxon>
        <taxon>Oryzoideae</taxon>
        <taxon>Oryzeae</taxon>
        <taxon>Oryzinae</taxon>
        <taxon>Oryza</taxon>
    </lineage>
</organism>
<dbReference type="Proteomes" id="UP000026962">
    <property type="component" value="Chromosome 7"/>
</dbReference>
<evidence type="ECO:0000313" key="2">
    <source>
        <dbReference type="EnsemblPlants" id="OPUNC07G00780.1"/>
    </source>
</evidence>
<proteinExistence type="predicted"/>
<reference evidence="2" key="2">
    <citation type="submission" date="2018-05" db="EMBL/GenBank/DDBJ databases">
        <title>OpunRS2 (Oryza punctata Reference Sequence Version 2).</title>
        <authorList>
            <person name="Zhang J."/>
            <person name="Kudrna D."/>
            <person name="Lee S."/>
            <person name="Talag J."/>
            <person name="Welchert J."/>
            <person name="Wing R.A."/>
        </authorList>
    </citation>
    <scope>NUCLEOTIDE SEQUENCE [LARGE SCALE GENOMIC DNA]</scope>
</reference>
<accession>A0A0E0LGA1</accession>
<name>A0A0E0LGA1_ORYPU</name>
<feature type="compositionally biased region" description="Polar residues" evidence="1">
    <location>
        <begin position="84"/>
        <end position="101"/>
    </location>
</feature>
<dbReference type="AlphaFoldDB" id="A0A0E0LGA1"/>